<evidence type="ECO:0000313" key="2">
    <source>
        <dbReference type="Proteomes" id="UP000324897"/>
    </source>
</evidence>
<accession>A0A5J9U326</accession>
<sequence>MRIYSAIGGGQPPPVSVDCSDYDGIDSSTTDGHLAPALKAQPLPNEPHVQPREILSPSAGGELFLHSIFETIQDEILPFDVTEEPSLACDEAVAPFIVAAERVRLPQVEDELVLQGGDTLYKSLISSQVMSLAITHASFHQYTELC</sequence>
<dbReference type="Gramene" id="TVU17994">
    <property type="protein sequence ID" value="TVU17994"/>
    <property type="gene ID" value="EJB05_34059"/>
</dbReference>
<protein>
    <submittedName>
        <fullName evidence="1">Uncharacterized protein</fullName>
    </submittedName>
</protein>
<name>A0A5J9U326_9POAL</name>
<proteinExistence type="predicted"/>
<dbReference type="EMBL" id="RWGY01000029">
    <property type="protein sequence ID" value="TVU17994.1"/>
    <property type="molecule type" value="Genomic_DNA"/>
</dbReference>
<keyword evidence="2" id="KW-1185">Reference proteome</keyword>
<feature type="non-terminal residue" evidence="1">
    <location>
        <position position="1"/>
    </location>
</feature>
<dbReference type="Proteomes" id="UP000324897">
    <property type="component" value="Chromosome 7"/>
</dbReference>
<organism evidence="1 2">
    <name type="scientific">Eragrostis curvula</name>
    <name type="common">weeping love grass</name>
    <dbReference type="NCBI Taxonomy" id="38414"/>
    <lineage>
        <taxon>Eukaryota</taxon>
        <taxon>Viridiplantae</taxon>
        <taxon>Streptophyta</taxon>
        <taxon>Embryophyta</taxon>
        <taxon>Tracheophyta</taxon>
        <taxon>Spermatophyta</taxon>
        <taxon>Magnoliopsida</taxon>
        <taxon>Liliopsida</taxon>
        <taxon>Poales</taxon>
        <taxon>Poaceae</taxon>
        <taxon>PACMAD clade</taxon>
        <taxon>Chloridoideae</taxon>
        <taxon>Eragrostideae</taxon>
        <taxon>Eragrostidinae</taxon>
        <taxon>Eragrostis</taxon>
    </lineage>
</organism>
<comment type="caution">
    <text evidence="1">The sequence shown here is derived from an EMBL/GenBank/DDBJ whole genome shotgun (WGS) entry which is preliminary data.</text>
</comment>
<dbReference type="AlphaFoldDB" id="A0A5J9U326"/>
<reference evidence="1 2" key="1">
    <citation type="journal article" date="2019" name="Sci. Rep.">
        <title>A high-quality genome of Eragrostis curvula grass provides insights into Poaceae evolution and supports new strategies to enhance forage quality.</title>
        <authorList>
            <person name="Carballo J."/>
            <person name="Santos B.A.C.M."/>
            <person name="Zappacosta D."/>
            <person name="Garbus I."/>
            <person name="Selva J.P."/>
            <person name="Gallo C.A."/>
            <person name="Diaz A."/>
            <person name="Albertini E."/>
            <person name="Caccamo M."/>
            <person name="Echenique V."/>
        </authorList>
    </citation>
    <scope>NUCLEOTIDE SEQUENCE [LARGE SCALE GENOMIC DNA]</scope>
    <source>
        <strain evidence="2">cv. Victoria</strain>
        <tissue evidence="1">Leaf</tissue>
    </source>
</reference>
<evidence type="ECO:0000313" key="1">
    <source>
        <dbReference type="EMBL" id="TVU17994.1"/>
    </source>
</evidence>
<gene>
    <name evidence="1" type="ORF">EJB05_34059</name>
</gene>